<sequence>RLLARGRSVRLTGPGGSGRTRLLDIVADDCADLAPDGVVRLNGLGRSVDDLLQDLFHAVYSAPLHRPERDELLACVREIGAVVVVDDLEAGGTALDTLLDACPECAFLFGATPDVPAPSAESGVEEVALSGLDRAAGLDLLGHVVGRRLTEDESNWAGDLWFESEGLPLRFVQAGALLRQRDRLRAGAGAVDEFGVFEDARPDDVPPEAAAD</sequence>
<dbReference type="AlphaFoldDB" id="A0A6G3U3N2"/>
<name>A0A6G3U3N2_9ACTN</name>
<dbReference type="InterPro" id="IPR027417">
    <property type="entry name" value="P-loop_NTPase"/>
</dbReference>
<keyword evidence="1" id="KW-0547">Nucleotide-binding</keyword>
<organism evidence="1">
    <name type="scientific">Streptomyces sp. SID7958</name>
    <dbReference type="NCBI Taxonomy" id="2706093"/>
    <lineage>
        <taxon>Bacteria</taxon>
        <taxon>Bacillati</taxon>
        <taxon>Actinomycetota</taxon>
        <taxon>Actinomycetes</taxon>
        <taxon>Kitasatosporales</taxon>
        <taxon>Streptomycetaceae</taxon>
        <taxon>Streptomyces</taxon>
    </lineage>
</organism>
<dbReference type="GO" id="GO:0005524">
    <property type="term" value="F:ATP binding"/>
    <property type="evidence" value="ECO:0007669"/>
    <property type="project" value="UniProtKB-KW"/>
</dbReference>
<comment type="caution">
    <text evidence="1">The sequence shown here is derived from an EMBL/GenBank/DDBJ whole genome shotgun (WGS) entry which is preliminary data.</text>
</comment>
<protein>
    <submittedName>
        <fullName evidence="1">ATP-binding protein</fullName>
    </submittedName>
</protein>
<feature type="non-terminal residue" evidence="1">
    <location>
        <position position="1"/>
    </location>
</feature>
<feature type="non-terminal residue" evidence="1">
    <location>
        <position position="212"/>
    </location>
</feature>
<proteinExistence type="predicted"/>
<dbReference type="EMBL" id="JAAGMU010000842">
    <property type="protein sequence ID" value="NEC80670.1"/>
    <property type="molecule type" value="Genomic_DNA"/>
</dbReference>
<reference evidence="1" key="1">
    <citation type="submission" date="2020-01" db="EMBL/GenBank/DDBJ databases">
        <title>Insect and environment-associated Actinomycetes.</title>
        <authorList>
            <person name="Currrie C."/>
            <person name="Chevrette M."/>
            <person name="Carlson C."/>
            <person name="Stubbendieck R."/>
            <person name="Wendt-Pienkowski E."/>
        </authorList>
    </citation>
    <scope>NUCLEOTIDE SEQUENCE</scope>
    <source>
        <strain evidence="1">SID7958</strain>
    </source>
</reference>
<keyword evidence="1" id="KW-0067">ATP-binding</keyword>
<dbReference type="SUPFAM" id="SSF52540">
    <property type="entry name" value="P-loop containing nucleoside triphosphate hydrolases"/>
    <property type="match status" value="1"/>
</dbReference>
<evidence type="ECO:0000313" key="1">
    <source>
        <dbReference type="EMBL" id="NEC80670.1"/>
    </source>
</evidence>
<gene>
    <name evidence="1" type="ORF">G3I38_15875</name>
</gene>
<accession>A0A6G3U3N2</accession>